<evidence type="ECO:0000313" key="6">
    <source>
        <dbReference type="EMBL" id="ROO88380.1"/>
    </source>
</evidence>
<dbReference type="RefSeq" id="WP_123667631.1">
    <property type="nucleotide sequence ID" value="NZ_RJKE01000001.1"/>
</dbReference>
<keyword evidence="2 5" id="KW-0812">Transmembrane</keyword>
<feature type="transmembrane region" description="Helical" evidence="5">
    <location>
        <begin position="350"/>
        <end position="370"/>
    </location>
</feature>
<feature type="transmembrane region" description="Helical" evidence="5">
    <location>
        <begin position="264"/>
        <end position="282"/>
    </location>
</feature>
<reference evidence="6 7" key="1">
    <citation type="submission" date="2018-11" db="EMBL/GenBank/DDBJ databases">
        <title>Sequencing the genomes of 1000 actinobacteria strains.</title>
        <authorList>
            <person name="Klenk H.-P."/>
        </authorList>
    </citation>
    <scope>NUCLEOTIDE SEQUENCE [LARGE SCALE GENOMIC DNA]</scope>
    <source>
        <strain evidence="6 7">DSM 44254</strain>
    </source>
</reference>
<dbReference type="Proteomes" id="UP000272400">
    <property type="component" value="Unassembled WGS sequence"/>
</dbReference>
<evidence type="ECO:0000313" key="7">
    <source>
        <dbReference type="Proteomes" id="UP000272400"/>
    </source>
</evidence>
<keyword evidence="7" id="KW-1185">Reference proteome</keyword>
<feature type="transmembrane region" description="Helical" evidence="5">
    <location>
        <begin position="160"/>
        <end position="178"/>
    </location>
</feature>
<comment type="caution">
    <text evidence="6">The sequence shown here is derived from an EMBL/GenBank/DDBJ whole genome shotgun (WGS) entry which is preliminary data.</text>
</comment>
<feature type="transmembrane region" description="Helical" evidence="5">
    <location>
        <begin position="235"/>
        <end position="252"/>
    </location>
</feature>
<sequence length="377" mass="37354">MWTPRMSVAAVFALHGAVGGSFATRIPWIQDRVDAGPGGLGLALLAPALGAFLAMPVTGRLIHRRGARTVTRATALLFALALVPPSLAPDLAVLWVLLLGYGVLGGVCDVAMNGLGVEVERGLGRPIMSSLHGMWSVGALVGAGAGALAAAAGLDARAHFTGAALVLALLALAAGRGLPDPPPGAAEPARFTLPGREVLGIGFVGFCAVFAEGATADWCAVYLRDVVGADPGIAAASYTAFAVTMAVSRLVGDAVVARLGTVRTVRLGGVMAIAGGVLVVTGRAPVPAIAGFALIGLGIAVVVPLAFAAAGRAADVPNEGVAAVATITYSCLLVSPALVGGLASVTSLPVSFGVITAMAVLMTLAAGFLGRGEPRPA</sequence>
<evidence type="ECO:0000256" key="2">
    <source>
        <dbReference type="ARBA" id="ARBA00022692"/>
    </source>
</evidence>
<evidence type="ECO:0000256" key="1">
    <source>
        <dbReference type="ARBA" id="ARBA00004141"/>
    </source>
</evidence>
<feature type="transmembrane region" description="Helical" evidence="5">
    <location>
        <begin position="321"/>
        <end position="344"/>
    </location>
</feature>
<feature type="transmembrane region" description="Helical" evidence="5">
    <location>
        <begin position="69"/>
        <end position="87"/>
    </location>
</feature>
<evidence type="ECO:0000256" key="3">
    <source>
        <dbReference type="ARBA" id="ARBA00022989"/>
    </source>
</evidence>
<proteinExistence type="predicted"/>
<dbReference type="SUPFAM" id="SSF103473">
    <property type="entry name" value="MFS general substrate transporter"/>
    <property type="match status" value="1"/>
</dbReference>
<evidence type="ECO:0000256" key="4">
    <source>
        <dbReference type="ARBA" id="ARBA00023136"/>
    </source>
</evidence>
<dbReference type="AlphaFoldDB" id="A0A3N1D4F7"/>
<dbReference type="InterPro" id="IPR011701">
    <property type="entry name" value="MFS"/>
</dbReference>
<feature type="transmembrane region" description="Helical" evidence="5">
    <location>
        <begin position="39"/>
        <end position="57"/>
    </location>
</feature>
<feature type="transmembrane region" description="Helical" evidence="5">
    <location>
        <begin position="288"/>
        <end position="309"/>
    </location>
</feature>
<dbReference type="GO" id="GO:0022857">
    <property type="term" value="F:transmembrane transporter activity"/>
    <property type="evidence" value="ECO:0007669"/>
    <property type="project" value="InterPro"/>
</dbReference>
<keyword evidence="4 5" id="KW-0472">Membrane</keyword>
<dbReference type="Gene3D" id="1.20.1250.20">
    <property type="entry name" value="MFS general substrate transporter like domains"/>
    <property type="match status" value="2"/>
</dbReference>
<dbReference type="Pfam" id="PF07690">
    <property type="entry name" value="MFS_1"/>
    <property type="match status" value="1"/>
</dbReference>
<feature type="transmembrane region" description="Helical" evidence="5">
    <location>
        <begin position="133"/>
        <end position="154"/>
    </location>
</feature>
<dbReference type="InterPro" id="IPR036259">
    <property type="entry name" value="MFS_trans_sf"/>
</dbReference>
<gene>
    <name evidence="6" type="ORF">EDD29_6049</name>
</gene>
<evidence type="ECO:0000256" key="5">
    <source>
        <dbReference type="SAM" id="Phobius"/>
    </source>
</evidence>
<name>A0A3N1D4F7_9ACTN</name>
<organism evidence="6 7">
    <name type="scientific">Actinocorallia herbida</name>
    <dbReference type="NCBI Taxonomy" id="58109"/>
    <lineage>
        <taxon>Bacteria</taxon>
        <taxon>Bacillati</taxon>
        <taxon>Actinomycetota</taxon>
        <taxon>Actinomycetes</taxon>
        <taxon>Streptosporangiales</taxon>
        <taxon>Thermomonosporaceae</taxon>
        <taxon>Actinocorallia</taxon>
    </lineage>
</organism>
<accession>A0A3N1D4F7</accession>
<dbReference type="PANTHER" id="PTHR23514">
    <property type="entry name" value="BYPASS OF STOP CODON PROTEIN 6"/>
    <property type="match status" value="1"/>
</dbReference>
<dbReference type="PANTHER" id="PTHR23514:SF13">
    <property type="entry name" value="INNER MEMBRANE PROTEIN YBJJ"/>
    <property type="match status" value="1"/>
</dbReference>
<comment type="subcellular location">
    <subcellularLocation>
        <location evidence="1">Membrane</location>
        <topology evidence="1">Multi-pass membrane protein</topology>
    </subcellularLocation>
</comment>
<dbReference type="EMBL" id="RJKE01000001">
    <property type="protein sequence ID" value="ROO88380.1"/>
    <property type="molecule type" value="Genomic_DNA"/>
</dbReference>
<keyword evidence="3 5" id="KW-1133">Transmembrane helix</keyword>
<feature type="transmembrane region" description="Helical" evidence="5">
    <location>
        <begin position="198"/>
        <end position="223"/>
    </location>
</feature>
<dbReference type="InterPro" id="IPR051788">
    <property type="entry name" value="MFS_Transporter"/>
</dbReference>
<dbReference type="GO" id="GO:0016020">
    <property type="term" value="C:membrane"/>
    <property type="evidence" value="ECO:0007669"/>
    <property type="project" value="UniProtKB-SubCell"/>
</dbReference>
<dbReference type="CDD" id="cd17393">
    <property type="entry name" value="MFS_MosC_like"/>
    <property type="match status" value="1"/>
</dbReference>
<dbReference type="OrthoDB" id="151222at2"/>
<protein>
    <submittedName>
        <fullName evidence="6">Putative MFS family arabinose efflux permease</fullName>
    </submittedName>
</protein>